<dbReference type="PANTHER" id="PTHR36529:SF1">
    <property type="entry name" value="GLYCOSYLTRANSFERASE"/>
    <property type="match status" value="1"/>
</dbReference>
<dbReference type="Proteomes" id="UP000061489">
    <property type="component" value="Chromosome"/>
</dbReference>
<dbReference type="InterPro" id="IPR018641">
    <property type="entry name" value="Trfase_1_rSAM/seldom-assoc"/>
</dbReference>
<accession>W5YTB7</accession>
<dbReference type="SUPFAM" id="SSF53448">
    <property type="entry name" value="Nucleotide-diphospho-sugar transferases"/>
    <property type="match status" value="1"/>
</dbReference>
<dbReference type="AlphaFoldDB" id="W5YTB7"/>
<protein>
    <recommendedName>
        <fullName evidence="3">Glycosyltransferase</fullName>
    </recommendedName>
</protein>
<dbReference type="EMBL" id="CP007151">
    <property type="protein sequence ID" value="AHI29723.1"/>
    <property type="molecule type" value="Genomic_DNA"/>
</dbReference>
<evidence type="ECO:0000313" key="2">
    <source>
        <dbReference type="Proteomes" id="UP000061489"/>
    </source>
</evidence>
<sequence>MPDTNCSSAVLMQFAKWPEEGRVKTRLMPALGAGGALRAHVTLTLAVLDNLCATGYPVQFWWDRELERVPLEADSIVHNLECAGLEQKIQQGGTLGDRMLAALTSSLEQHSRAVVIGSDCPSVDPQYVRQALDKLNEFDVVLGPSDDGGYVLIGASRVVPGMLDDIDWGSERVLAQTQARLEQLGLRVSLLEPRWDVDEPEDWARFQRLIDA</sequence>
<dbReference type="NCBIfam" id="TIGR04282">
    <property type="entry name" value="glyco_like_cofC"/>
    <property type="match status" value="1"/>
</dbReference>
<dbReference type="PANTHER" id="PTHR36529">
    <property type="entry name" value="SLL1095 PROTEIN"/>
    <property type="match status" value="1"/>
</dbReference>
<gene>
    <name evidence="1" type="ORF">AU14_17690</name>
</gene>
<proteinExistence type="predicted"/>
<name>W5YTB7_9GAMM</name>
<dbReference type="InterPro" id="IPR029044">
    <property type="entry name" value="Nucleotide-diphossugar_trans"/>
</dbReference>
<evidence type="ECO:0000313" key="1">
    <source>
        <dbReference type="EMBL" id="AHI29723.1"/>
    </source>
</evidence>
<dbReference type="STRING" id="1420916.AU14_17690"/>
<organism evidence="1 2">
    <name type="scientific">Marinobacter similis</name>
    <dbReference type="NCBI Taxonomy" id="1420916"/>
    <lineage>
        <taxon>Bacteria</taxon>
        <taxon>Pseudomonadati</taxon>
        <taxon>Pseudomonadota</taxon>
        <taxon>Gammaproteobacteria</taxon>
        <taxon>Pseudomonadales</taxon>
        <taxon>Marinobacteraceae</taxon>
        <taxon>Marinobacter</taxon>
    </lineage>
</organism>
<dbReference type="KEGG" id="msx:AU14_17690"/>
<evidence type="ECO:0008006" key="3">
    <source>
        <dbReference type="Google" id="ProtNLM"/>
    </source>
</evidence>
<keyword evidence="2" id="KW-1185">Reference proteome</keyword>
<dbReference type="HOGENOM" id="CLU_075662_2_0_6"/>
<dbReference type="Gene3D" id="3.90.550.10">
    <property type="entry name" value="Spore Coat Polysaccharide Biosynthesis Protein SpsA, Chain A"/>
    <property type="match status" value="1"/>
</dbReference>
<reference evidence="1 2" key="1">
    <citation type="journal article" date="2014" name="Genome Announc.">
        <title>Draft Genome Sequences of Marinobacter similis A3d10T and Marinobacter salarius R9SW1T.</title>
        <authorList>
            <person name="Ivanova E.P."/>
            <person name="Ng H.J."/>
            <person name="Webb H.K."/>
            <person name="Feng G."/>
            <person name="Oshima K."/>
            <person name="Hattori M."/>
            <person name="Ohkuma M."/>
            <person name="Sergeev A.F."/>
            <person name="Mikhailov V.V."/>
            <person name="Crawford R.J."/>
            <person name="Sawabe T."/>
        </authorList>
    </citation>
    <scope>NUCLEOTIDE SEQUENCE [LARGE SCALE GENOMIC DNA]</scope>
    <source>
        <strain evidence="1 2">A3d10</strain>
    </source>
</reference>
<dbReference type="OrthoDB" id="9798250at2"/>
<dbReference type="Pfam" id="PF09837">
    <property type="entry name" value="DUF2064"/>
    <property type="match status" value="1"/>
</dbReference>